<evidence type="ECO:0000313" key="1">
    <source>
        <dbReference type="EnsemblPlants" id="OPUNC06G14360.1"/>
    </source>
</evidence>
<dbReference type="AlphaFoldDB" id="A0A0E0LBU6"/>
<reference evidence="1" key="2">
    <citation type="submission" date="2018-05" db="EMBL/GenBank/DDBJ databases">
        <title>OpunRS2 (Oryza punctata Reference Sequence Version 2).</title>
        <authorList>
            <person name="Zhang J."/>
            <person name="Kudrna D."/>
            <person name="Lee S."/>
            <person name="Talag J."/>
            <person name="Welchert J."/>
            <person name="Wing R.A."/>
        </authorList>
    </citation>
    <scope>NUCLEOTIDE SEQUENCE [LARGE SCALE GENOMIC DNA]</scope>
</reference>
<dbReference type="HOGENOM" id="CLU_2692063_0_0_1"/>
<keyword evidence="2" id="KW-1185">Reference proteome</keyword>
<name>A0A0E0LBU6_ORYPU</name>
<dbReference type="Gramene" id="OPUNC06G14360.1">
    <property type="protein sequence ID" value="OPUNC06G14360.1"/>
    <property type="gene ID" value="OPUNC06G14360"/>
</dbReference>
<protein>
    <submittedName>
        <fullName evidence="1">Uncharacterized protein</fullName>
    </submittedName>
</protein>
<evidence type="ECO:0000313" key="2">
    <source>
        <dbReference type="Proteomes" id="UP000026962"/>
    </source>
</evidence>
<accession>A0A0E0LBU6</accession>
<sequence length="74" mass="8075">MDHQDVLVDSTTGRICKDVCMGKEQMPVNGAHLLYMYKFKEINIVNILSPDSQACGTMTGCVRCTGTSKQSSTS</sequence>
<proteinExistence type="predicted"/>
<dbReference type="EnsemblPlants" id="OPUNC06G14360.1">
    <property type="protein sequence ID" value="OPUNC06G14360.1"/>
    <property type="gene ID" value="OPUNC06G14360"/>
</dbReference>
<organism evidence="1">
    <name type="scientific">Oryza punctata</name>
    <name type="common">Red rice</name>
    <dbReference type="NCBI Taxonomy" id="4537"/>
    <lineage>
        <taxon>Eukaryota</taxon>
        <taxon>Viridiplantae</taxon>
        <taxon>Streptophyta</taxon>
        <taxon>Embryophyta</taxon>
        <taxon>Tracheophyta</taxon>
        <taxon>Spermatophyta</taxon>
        <taxon>Magnoliopsida</taxon>
        <taxon>Liliopsida</taxon>
        <taxon>Poales</taxon>
        <taxon>Poaceae</taxon>
        <taxon>BOP clade</taxon>
        <taxon>Oryzoideae</taxon>
        <taxon>Oryzeae</taxon>
        <taxon>Oryzinae</taxon>
        <taxon>Oryza</taxon>
    </lineage>
</organism>
<reference evidence="1" key="1">
    <citation type="submission" date="2015-04" db="UniProtKB">
        <authorList>
            <consortium name="EnsemblPlants"/>
        </authorList>
    </citation>
    <scope>IDENTIFICATION</scope>
</reference>
<dbReference type="Proteomes" id="UP000026962">
    <property type="component" value="Chromosome 6"/>
</dbReference>